<gene>
    <name evidence="1" type="ORF">UFOVP1169_35</name>
</gene>
<name>A0A6J5QTJ1_9CAUD</name>
<reference evidence="1" key="1">
    <citation type="submission" date="2020-05" db="EMBL/GenBank/DDBJ databases">
        <authorList>
            <person name="Chiriac C."/>
            <person name="Salcher M."/>
            <person name="Ghai R."/>
            <person name="Kavagutti S V."/>
        </authorList>
    </citation>
    <scope>NUCLEOTIDE SEQUENCE</scope>
</reference>
<dbReference type="EMBL" id="LR797114">
    <property type="protein sequence ID" value="CAB4187969.1"/>
    <property type="molecule type" value="Genomic_DNA"/>
</dbReference>
<dbReference type="SUPFAM" id="SSF52540">
    <property type="entry name" value="P-loop containing nucleoside triphosphate hydrolases"/>
    <property type="match status" value="1"/>
</dbReference>
<accession>A0A6J5QTJ1</accession>
<sequence>MTKPETKPARKSKLLAVAPETVEPKKPKVLIFGAAGVGKTWTSLDFPGVYYIDTEGGADLDHYRAKLKASNGMYFGPDQGSLDFETVIGQVEALATEDHPYKTIVFDSITKLFNSAIADEQMRLGDKDAFGASKKGPIRQMAKLLRWINRVDMNVIMIAHEKPLWGLANGSREEIGKTFDAYEKLEYELHFVLRIIKMGSKGEGIRRALIGKSRLTGFPEGEQFDWSYAEFAARYGKDVIEKAVTQVVLASPEQLAEMKRLSELLNVPDEIRQKWFTKYGVESFEEMDTATIASLIKFMQEKKAS</sequence>
<dbReference type="Gene3D" id="3.40.50.300">
    <property type="entry name" value="P-loop containing nucleotide triphosphate hydrolases"/>
    <property type="match status" value="1"/>
</dbReference>
<evidence type="ECO:0000313" key="1">
    <source>
        <dbReference type="EMBL" id="CAB4187969.1"/>
    </source>
</evidence>
<proteinExistence type="predicted"/>
<protein>
    <submittedName>
        <fullName evidence="1">AAA domain containing protein</fullName>
    </submittedName>
</protein>
<dbReference type="Pfam" id="PF13479">
    <property type="entry name" value="AAA_24"/>
    <property type="match status" value="1"/>
</dbReference>
<dbReference type="InterPro" id="IPR027417">
    <property type="entry name" value="P-loop_NTPase"/>
</dbReference>
<organism evidence="1">
    <name type="scientific">uncultured Caudovirales phage</name>
    <dbReference type="NCBI Taxonomy" id="2100421"/>
    <lineage>
        <taxon>Viruses</taxon>
        <taxon>Duplodnaviria</taxon>
        <taxon>Heunggongvirae</taxon>
        <taxon>Uroviricota</taxon>
        <taxon>Caudoviricetes</taxon>
        <taxon>Peduoviridae</taxon>
        <taxon>Maltschvirus</taxon>
        <taxon>Maltschvirus maltsch</taxon>
    </lineage>
</organism>